<evidence type="ECO:0000313" key="8">
    <source>
        <dbReference type="Proteomes" id="UP001151071"/>
    </source>
</evidence>
<dbReference type="EMBL" id="JAPYYP010000012">
    <property type="protein sequence ID" value="MDA5109010.1"/>
    <property type="molecule type" value="Genomic_DNA"/>
</dbReference>
<dbReference type="InterPro" id="IPR036764">
    <property type="entry name" value="Peptidase_Prp_sf"/>
</dbReference>
<dbReference type="PANTHER" id="PTHR39178">
    <property type="entry name" value="HYPOTHETICAL RIBOSOME-ASSOCIATED PROTEIN"/>
    <property type="match status" value="1"/>
</dbReference>
<evidence type="ECO:0000256" key="1">
    <source>
        <dbReference type="ARBA" id="ARBA00022517"/>
    </source>
</evidence>
<dbReference type="RefSeq" id="WP_029097469.1">
    <property type="nucleotide sequence ID" value="NZ_JAPYYP010000012.1"/>
</dbReference>
<dbReference type="SUPFAM" id="SSF118010">
    <property type="entry name" value="TM1457-like"/>
    <property type="match status" value="1"/>
</dbReference>
<evidence type="ECO:0000256" key="4">
    <source>
        <dbReference type="ARBA" id="ARBA00022807"/>
    </source>
</evidence>
<keyword evidence="1" id="KW-0690">Ribosome biogenesis</keyword>
<dbReference type="GO" id="GO:0042254">
    <property type="term" value="P:ribosome biogenesis"/>
    <property type="evidence" value="ECO:0007669"/>
    <property type="project" value="UniProtKB-KW"/>
</dbReference>
<keyword evidence="8" id="KW-1185">Reference proteome</keyword>
<sequence length="117" mass="12538">MITVTVQRNAHSEIEEIAISGHANAGRHGSDIVCAAVSAVSLGIVNSIQPLLGFVPDVQHAAEEGGFLRWRVGRLDDARLHEKQQLLAESMVVALFVVAETNGKYVAIHDSKWQGGA</sequence>
<dbReference type="PANTHER" id="PTHR39178:SF1">
    <property type="entry name" value="RIBOSOMAL-PROCESSING CYSTEINE PROTEASE PRP"/>
    <property type="match status" value="1"/>
</dbReference>
<keyword evidence="2 7" id="KW-0645">Protease</keyword>
<name>A0A9X3Z3X0_9BACL</name>
<protein>
    <recommendedName>
        <fullName evidence="6">Ribosomal processing cysteine protease Prp</fullName>
    </recommendedName>
</protein>
<keyword evidence="4" id="KW-0788">Thiol protease</keyword>
<gene>
    <name evidence="7" type="ORF">O3V59_11610</name>
</gene>
<dbReference type="GO" id="GO:0008234">
    <property type="term" value="F:cysteine-type peptidase activity"/>
    <property type="evidence" value="ECO:0007669"/>
    <property type="project" value="UniProtKB-KW"/>
</dbReference>
<reference evidence="7" key="1">
    <citation type="submission" date="2022-12" db="EMBL/GenBank/DDBJ databases">
        <title>Draft genome sequence of the thermophilic strain Brevibacillus thermoruber HT42, isolated from Los Humeros, Puebla, Mexico, with biotechnological potential.</title>
        <authorList>
            <person name="Lara Sanchez J."/>
            <person name="Solis Palacios R."/>
            <person name="Bustos Baena A.S."/>
            <person name="Ruz Baez A.E."/>
            <person name="Espinosa Luna G."/>
            <person name="Oliart Ros R.M."/>
        </authorList>
    </citation>
    <scope>NUCLEOTIDE SEQUENCE</scope>
    <source>
        <strain evidence="7">HT42</strain>
    </source>
</reference>
<dbReference type="CDD" id="cd16332">
    <property type="entry name" value="Prp-like"/>
    <property type="match status" value="1"/>
</dbReference>
<dbReference type="InterPro" id="IPR007422">
    <property type="entry name" value="Peptidase_Prp"/>
</dbReference>
<dbReference type="AlphaFoldDB" id="A0A9X3Z3X0"/>
<evidence type="ECO:0000256" key="3">
    <source>
        <dbReference type="ARBA" id="ARBA00022801"/>
    </source>
</evidence>
<dbReference type="Proteomes" id="UP001151071">
    <property type="component" value="Unassembled WGS sequence"/>
</dbReference>
<dbReference type="GO" id="GO:0006508">
    <property type="term" value="P:proteolysis"/>
    <property type="evidence" value="ECO:0007669"/>
    <property type="project" value="UniProtKB-KW"/>
</dbReference>
<accession>A0A9X3Z3X0</accession>
<evidence type="ECO:0000256" key="5">
    <source>
        <dbReference type="ARBA" id="ARBA00044503"/>
    </source>
</evidence>
<keyword evidence="3" id="KW-0378">Hydrolase</keyword>
<organism evidence="7 8">
    <name type="scientific">Brevibacillus thermoruber</name>
    <dbReference type="NCBI Taxonomy" id="33942"/>
    <lineage>
        <taxon>Bacteria</taxon>
        <taxon>Bacillati</taxon>
        <taxon>Bacillota</taxon>
        <taxon>Bacilli</taxon>
        <taxon>Bacillales</taxon>
        <taxon>Paenibacillaceae</taxon>
        <taxon>Brevibacillus</taxon>
    </lineage>
</organism>
<evidence type="ECO:0000256" key="2">
    <source>
        <dbReference type="ARBA" id="ARBA00022670"/>
    </source>
</evidence>
<dbReference type="Gene3D" id="3.30.70.1490">
    <property type="entry name" value="Cysteine protease Prp"/>
    <property type="match status" value="1"/>
</dbReference>
<proteinExistence type="inferred from homology"/>
<evidence type="ECO:0000313" key="7">
    <source>
        <dbReference type="EMBL" id="MDA5109010.1"/>
    </source>
</evidence>
<dbReference type="Pfam" id="PF04327">
    <property type="entry name" value="Peptidase_Prp"/>
    <property type="match status" value="1"/>
</dbReference>
<evidence type="ECO:0000256" key="6">
    <source>
        <dbReference type="ARBA" id="ARBA00044538"/>
    </source>
</evidence>
<comment type="caution">
    <text evidence="7">The sequence shown here is derived from an EMBL/GenBank/DDBJ whole genome shotgun (WGS) entry which is preliminary data.</text>
</comment>
<comment type="similarity">
    <text evidence="5">Belongs to the Prp family.</text>
</comment>